<dbReference type="GO" id="GO:0043190">
    <property type="term" value="C:ATP-binding cassette (ABC) transporter complex"/>
    <property type="evidence" value="ECO:0007669"/>
    <property type="project" value="InterPro"/>
</dbReference>
<keyword evidence="1" id="KW-0732">Signal</keyword>
<dbReference type="SUPFAM" id="SSF53850">
    <property type="entry name" value="Periplasmic binding protein-like II"/>
    <property type="match status" value="1"/>
</dbReference>
<organism evidence="3 4">
    <name type="scientific">Egicoccus halophilus</name>
    <dbReference type="NCBI Taxonomy" id="1670830"/>
    <lineage>
        <taxon>Bacteria</taxon>
        <taxon>Bacillati</taxon>
        <taxon>Actinomycetota</taxon>
        <taxon>Nitriliruptoria</taxon>
        <taxon>Egicoccales</taxon>
        <taxon>Egicoccaceae</taxon>
        <taxon>Egicoccus</taxon>
    </lineage>
</organism>
<reference evidence="3" key="2">
    <citation type="submission" date="2020-09" db="EMBL/GenBank/DDBJ databases">
        <authorList>
            <person name="Sun Q."/>
            <person name="Zhou Y."/>
        </authorList>
    </citation>
    <scope>NUCLEOTIDE SEQUENCE</scope>
    <source>
        <strain evidence="3">CGMCC 1.14988</strain>
    </source>
</reference>
<proteinExistence type="predicted"/>
<evidence type="ECO:0000313" key="4">
    <source>
        <dbReference type="Proteomes" id="UP000650511"/>
    </source>
</evidence>
<gene>
    <name evidence="3" type="ORF">GCM10011354_08340</name>
</gene>
<dbReference type="GO" id="GO:0022857">
    <property type="term" value="F:transmembrane transporter activity"/>
    <property type="evidence" value="ECO:0007669"/>
    <property type="project" value="InterPro"/>
</dbReference>
<accession>A0A8J3A660</accession>
<name>A0A8J3A660_9ACTN</name>
<comment type="caution">
    <text evidence="3">The sequence shown here is derived from an EMBL/GenBank/DDBJ whole genome shotgun (WGS) entry which is preliminary data.</text>
</comment>
<evidence type="ECO:0000259" key="2">
    <source>
        <dbReference type="Pfam" id="PF04069"/>
    </source>
</evidence>
<reference evidence="3" key="1">
    <citation type="journal article" date="2014" name="Int. J. Syst. Evol. Microbiol.">
        <title>Complete genome sequence of Corynebacterium casei LMG S-19264T (=DSM 44701T), isolated from a smear-ripened cheese.</title>
        <authorList>
            <consortium name="US DOE Joint Genome Institute (JGI-PGF)"/>
            <person name="Walter F."/>
            <person name="Albersmeier A."/>
            <person name="Kalinowski J."/>
            <person name="Ruckert C."/>
        </authorList>
    </citation>
    <scope>NUCLEOTIDE SEQUENCE</scope>
    <source>
        <strain evidence="3">CGMCC 1.14988</strain>
    </source>
</reference>
<dbReference type="OrthoDB" id="9781705at2"/>
<dbReference type="Gene3D" id="3.40.190.10">
    <property type="entry name" value="Periplasmic binding protein-like II"/>
    <property type="match status" value="1"/>
</dbReference>
<dbReference type="AlphaFoldDB" id="A0A8J3A660"/>
<evidence type="ECO:0000313" key="3">
    <source>
        <dbReference type="EMBL" id="GGI04287.1"/>
    </source>
</evidence>
<dbReference type="EMBL" id="BMHA01000003">
    <property type="protein sequence ID" value="GGI04287.1"/>
    <property type="molecule type" value="Genomic_DNA"/>
</dbReference>
<keyword evidence="4" id="KW-1185">Reference proteome</keyword>
<dbReference type="InterPro" id="IPR007210">
    <property type="entry name" value="ABC_Gly_betaine_transp_sub-bd"/>
</dbReference>
<protein>
    <submittedName>
        <fullName evidence="3">ABC transporter</fullName>
    </submittedName>
</protein>
<sequence length="330" mass="35285">MWQPGRVRRWLCLLLILFACTSQVDTGVPAGSDDVATGDLSPLRIASGPELETRVLAHTVQRLLELAGQPTRIVVFGDGRDARQAMELGDVDVQAGYTGETWLETLGRADPPGDPRASFVAVRDHDEPEDLVWLRPRFGDGSLDQPPANATFAFVVQGAAGPGADLRTLSDLARRLSEQPDALVCVDREFGTRVDGLRAVLEAYSVRSDRAFLAADPEEAVRGVAAGDCLAGLTTTTDGAAWGAGLRPLVDDLRVFPAFVPLPQIRAEVIEERPTVRVALGPMAAQLTTALLGSANARVTAGEPVEQVADELARELLVLARRTLPEDVEG</sequence>
<evidence type="ECO:0000256" key="1">
    <source>
        <dbReference type="SAM" id="SignalP"/>
    </source>
</evidence>
<dbReference type="PROSITE" id="PS51257">
    <property type="entry name" value="PROKAR_LIPOPROTEIN"/>
    <property type="match status" value="1"/>
</dbReference>
<dbReference type="Pfam" id="PF04069">
    <property type="entry name" value="OpuAC"/>
    <property type="match status" value="1"/>
</dbReference>
<dbReference type="Gene3D" id="3.40.190.120">
    <property type="entry name" value="Osmoprotection protein (prox), domain 2"/>
    <property type="match status" value="1"/>
</dbReference>
<feature type="signal peptide" evidence="1">
    <location>
        <begin position="1"/>
        <end position="24"/>
    </location>
</feature>
<dbReference type="RefSeq" id="WP_130649570.1">
    <property type="nucleotide sequence ID" value="NZ_BMHA01000003.1"/>
</dbReference>
<dbReference type="Proteomes" id="UP000650511">
    <property type="component" value="Unassembled WGS sequence"/>
</dbReference>
<feature type="domain" description="ABC-type glycine betaine transport system substrate-binding" evidence="2">
    <location>
        <begin position="42"/>
        <end position="311"/>
    </location>
</feature>
<feature type="chain" id="PRO_5039300925" evidence="1">
    <location>
        <begin position="25"/>
        <end position="330"/>
    </location>
</feature>